<evidence type="ECO:0000256" key="5">
    <source>
        <dbReference type="ARBA" id="ARBA00022989"/>
    </source>
</evidence>
<evidence type="ECO:0000256" key="4">
    <source>
        <dbReference type="ARBA" id="ARBA00022692"/>
    </source>
</evidence>
<sequence>MSMTQVIGGITAVIAGFIAWICSGPNSVPASKTTTSSHLTSWATLVLLGSLSWNLFLMYDAHRRPNPPSPLRTVGLIFHSVPAAFLLATTSIAQSAEDPALVVFVALLAFRHWRTIVNIFFWFRYQPALATKNPKIMAEDCTVIVPTVGPEGNTVYTEMVTAILYNNPAHLIFSTNTHTAKNDVERALEHIRAEIKTGSTTYQQQHGLESFKYRTKVEILNADVSDKRTQVVHATKSVETKIMVMVDDTAIWDPRFLAATLPAFTSEKVGLVGTFKWVKRIVPPHNPSVSFLSDMWTRYKLGLWNTIGGLYLIRHNFEIRATNAADGGVFCVSGRTSLIRASIVKDQEFARQFTNEYHLGFGPVKADDHNFITRWVLNHNYDIKIQCTKEATITTVLGQEPLKFPDQCKRWSRTTFRQNPVALFFDRTIWWEWPLMVWTTYLPWLYNAALLWDGLLVYTLTRTHKYANYMHHTAMLRGLIFLHLDDEAGQDDSMVLGVSHGFPLVPRVCVLALCTQSLDSVYLLGRGMEWP</sequence>
<keyword evidence="6 8" id="KW-0472">Membrane</keyword>
<comment type="subcellular location">
    <subcellularLocation>
        <location evidence="1">Membrane</location>
    </subcellularLocation>
</comment>
<evidence type="ECO:0008006" key="11">
    <source>
        <dbReference type="Google" id="ProtNLM"/>
    </source>
</evidence>
<evidence type="ECO:0000256" key="1">
    <source>
        <dbReference type="ARBA" id="ARBA00004370"/>
    </source>
</evidence>
<feature type="transmembrane region" description="Helical" evidence="8">
    <location>
        <begin position="40"/>
        <end position="59"/>
    </location>
</feature>
<evidence type="ECO:0000256" key="3">
    <source>
        <dbReference type="ARBA" id="ARBA00022679"/>
    </source>
</evidence>
<proteinExistence type="predicted"/>
<dbReference type="PANTHER" id="PTHR47844">
    <property type="entry name" value="SYNTHASE CPS1, PUTATIVE (AFU_ORTHOLOGUE AFUA_7G02500)-RELATED"/>
    <property type="match status" value="1"/>
</dbReference>
<keyword evidence="7" id="KW-0325">Glycoprotein</keyword>
<accession>A0A6A5KXV4</accession>
<name>A0A6A5KXV4_9PLEO</name>
<dbReference type="PANTHER" id="PTHR47844:SF1">
    <property type="entry name" value="EXOSTOSIN-LIKE 2"/>
    <property type="match status" value="1"/>
</dbReference>
<dbReference type="EMBL" id="ML975251">
    <property type="protein sequence ID" value="KAF1838553.1"/>
    <property type="molecule type" value="Genomic_DNA"/>
</dbReference>
<keyword evidence="4 8" id="KW-0812">Transmembrane</keyword>
<evidence type="ECO:0000313" key="10">
    <source>
        <dbReference type="Proteomes" id="UP000800040"/>
    </source>
</evidence>
<keyword evidence="5 8" id="KW-1133">Transmembrane helix</keyword>
<feature type="transmembrane region" description="Helical" evidence="8">
    <location>
        <begin position="71"/>
        <end position="93"/>
    </location>
</feature>
<dbReference type="Proteomes" id="UP000800040">
    <property type="component" value="Unassembled WGS sequence"/>
</dbReference>
<protein>
    <recommendedName>
        <fullName evidence="11">Glycosyltransferase family 2 protein</fullName>
    </recommendedName>
</protein>
<evidence type="ECO:0000256" key="8">
    <source>
        <dbReference type="SAM" id="Phobius"/>
    </source>
</evidence>
<reference evidence="9" key="1">
    <citation type="submission" date="2020-01" db="EMBL/GenBank/DDBJ databases">
        <authorList>
            <consortium name="DOE Joint Genome Institute"/>
            <person name="Haridas S."/>
            <person name="Albert R."/>
            <person name="Binder M."/>
            <person name="Bloem J."/>
            <person name="Labutti K."/>
            <person name="Salamov A."/>
            <person name="Andreopoulos B."/>
            <person name="Baker S.E."/>
            <person name="Barry K."/>
            <person name="Bills G."/>
            <person name="Bluhm B.H."/>
            <person name="Cannon C."/>
            <person name="Castanera R."/>
            <person name="Culley D.E."/>
            <person name="Daum C."/>
            <person name="Ezra D."/>
            <person name="Gonzalez J.B."/>
            <person name="Henrissat B."/>
            <person name="Kuo A."/>
            <person name="Liang C."/>
            <person name="Lipzen A."/>
            <person name="Lutzoni F."/>
            <person name="Magnuson J."/>
            <person name="Mondo S."/>
            <person name="Nolan M."/>
            <person name="Ohm R."/>
            <person name="Pangilinan J."/>
            <person name="Park H.-J."/>
            <person name="Ramirez L."/>
            <person name="Alfaro M."/>
            <person name="Sun H."/>
            <person name="Tritt A."/>
            <person name="Yoshinaga Y."/>
            <person name="Zwiers L.-H."/>
            <person name="Turgeon B.G."/>
            <person name="Goodwin S.B."/>
            <person name="Spatafora J.W."/>
            <person name="Crous P.W."/>
            <person name="Grigoriev I.V."/>
        </authorList>
    </citation>
    <scope>NUCLEOTIDE SEQUENCE</scope>
    <source>
        <strain evidence="9">P77</strain>
    </source>
</reference>
<evidence type="ECO:0000256" key="2">
    <source>
        <dbReference type="ARBA" id="ARBA00022676"/>
    </source>
</evidence>
<dbReference type="InterPro" id="IPR052427">
    <property type="entry name" value="Glycosyltrans_GT2/GT47"/>
</dbReference>
<evidence type="ECO:0000313" key="9">
    <source>
        <dbReference type="EMBL" id="KAF1838553.1"/>
    </source>
</evidence>
<gene>
    <name evidence="9" type="ORF">BDW02DRAFT_624040</name>
</gene>
<dbReference type="AlphaFoldDB" id="A0A6A5KXV4"/>
<dbReference type="SUPFAM" id="SSF53448">
    <property type="entry name" value="Nucleotide-diphospho-sugar transferases"/>
    <property type="match status" value="1"/>
</dbReference>
<keyword evidence="10" id="KW-1185">Reference proteome</keyword>
<dbReference type="GO" id="GO:0016757">
    <property type="term" value="F:glycosyltransferase activity"/>
    <property type="evidence" value="ECO:0007669"/>
    <property type="project" value="UniProtKB-KW"/>
</dbReference>
<evidence type="ECO:0000256" key="7">
    <source>
        <dbReference type="ARBA" id="ARBA00023180"/>
    </source>
</evidence>
<dbReference type="Pfam" id="PF13641">
    <property type="entry name" value="Glyco_tranf_2_3"/>
    <property type="match status" value="1"/>
</dbReference>
<dbReference type="InterPro" id="IPR029044">
    <property type="entry name" value="Nucleotide-diphossugar_trans"/>
</dbReference>
<keyword evidence="2" id="KW-0328">Glycosyltransferase</keyword>
<organism evidence="9 10">
    <name type="scientific">Decorospora gaudefroyi</name>
    <dbReference type="NCBI Taxonomy" id="184978"/>
    <lineage>
        <taxon>Eukaryota</taxon>
        <taxon>Fungi</taxon>
        <taxon>Dikarya</taxon>
        <taxon>Ascomycota</taxon>
        <taxon>Pezizomycotina</taxon>
        <taxon>Dothideomycetes</taxon>
        <taxon>Pleosporomycetidae</taxon>
        <taxon>Pleosporales</taxon>
        <taxon>Pleosporineae</taxon>
        <taxon>Pleosporaceae</taxon>
        <taxon>Decorospora</taxon>
    </lineage>
</organism>
<evidence type="ECO:0000256" key="6">
    <source>
        <dbReference type="ARBA" id="ARBA00023136"/>
    </source>
</evidence>
<dbReference type="GO" id="GO:0016020">
    <property type="term" value="C:membrane"/>
    <property type="evidence" value="ECO:0007669"/>
    <property type="project" value="UniProtKB-SubCell"/>
</dbReference>
<keyword evidence="3" id="KW-0808">Transferase</keyword>
<dbReference type="OrthoDB" id="2849215at2759"/>